<proteinExistence type="predicted"/>
<keyword evidence="1" id="KW-0472">Membrane</keyword>
<comment type="caution">
    <text evidence="2">The sequence shown here is derived from an EMBL/GenBank/DDBJ whole genome shotgun (WGS) entry which is preliminary data.</text>
</comment>
<dbReference type="EMBL" id="JAYMYQ010000001">
    <property type="protein sequence ID" value="KAK7361155.1"/>
    <property type="molecule type" value="Genomic_DNA"/>
</dbReference>
<evidence type="ECO:0000313" key="2">
    <source>
        <dbReference type="EMBL" id="KAK7361155.1"/>
    </source>
</evidence>
<evidence type="ECO:0000313" key="3">
    <source>
        <dbReference type="Proteomes" id="UP001367508"/>
    </source>
</evidence>
<keyword evidence="1" id="KW-0812">Transmembrane</keyword>
<keyword evidence="1" id="KW-1133">Transmembrane helix</keyword>
<feature type="transmembrane region" description="Helical" evidence="1">
    <location>
        <begin position="20"/>
        <end position="39"/>
    </location>
</feature>
<name>A0AAN9MUB8_CANGL</name>
<dbReference type="Proteomes" id="UP001367508">
    <property type="component" value="Unassembled WGS sequence"/>
</dbReference>
<reference evidence="2 3" key="1">
    <citation type="submission" date="2024-01" db="EMBL/GenBank/DDBJ databases">
        <title>The genomes of 5 underutilized Papilionoideae crops provide insights into root nodulation and disease resistanc.</title>
        <authorList>
            <person name="Jiang F."/>
        </authorList>
    </citation>
    <scope>NUCLEOTIDE SEQUENCE [LARGE SCALE GENOMIC DNA]</scope>
    <source>
        <strain evidence="2">LVBAO_FW01</strain>
        <tissue evidence="2">Leaves</tissue>
    </source>
</reference>
<dbReference type="AlphaFoldDB" id="A0AAN9MUB8"/>
<protein>
    <submittedName>
        <fullName evidence="2">Uncharacterized protein</fullName>
    </submittedName>
</protein>
<accession>A0AAN9MUB8</accession>
<evidence type="ECO:0000256" key="1">
    <source>
        <dbReference type="SAM" id="Phobius"/>
    </source>
</evidence>
<sequence length="209" mass="23445">MREIGEKLKKKQILRRYVSFVNLLLAIKMISMVDMLLAIKMISMIEILNCKGLQNSANLSLWIRCTYDTLGFRQFCKQVIIYLEALGSVLGFCSPKMYQLFADMLVNSLESNKSEVLKQPGSPTVKPCLNMWPGILKSSISGRVVQEDPNMTHGVLYERLGRPVFGLDMYAYVRRSGNNSMPLSDSEMLSSLAKLPTASAMFATKPTSV</sequence>
<organism evidence="2 3">
    <name type="scientific">Canavalia gladiata</name>
    <name type="common">Sword bean</name>
    <name type="synonym">Dolichos gladiatus</name>
    <dbReference type="NCBI Taxonomy" id="3824"/>
    <lineage>
        <taxon>Eukaryota</taxon>
        <taxon>Viridiplantae</taxon>
        <taxon>Streptophyta</taxon>
        <taxon>Embryophyta</taxon>
        <taxon>Tracheophyta</taxon>
        <taxon>Spermatophyta</taxon>
        <taxon>Magnoliopsida</taxon>
        <taxon>eudicotyledons</taxon>
        <taxon>Gunneridae</taxon>
        <taxon>Pentapetalae</taxon>
        <taxon>rosids</taxon>
        <taxon>fabids</taxon>
        <taxon>Fabales</taxon>
        <taxon>Fabaceae</taxon>
        <taxon>Papilionoideae</taxon>
        <taxon>50 kb inversion clade</taxon>
        <taxon>NPAAA clade</taxon>
        <taxon>indigoferoid/millettioid clade</taxon>
        <taxon>Phaseoleae</taxon>
        <taxon>Canavalia</taxon>
    </lineage>
</organism>
<gene>
    <name evidence="2" type="ORF">VNO77_03200</name>
</gene>
<keyword evidence="3" id="KW-1185">Reference proteome</keyword>